<dbReference type="InterPro" id="IPR036259">
    <property type="entry name" value="MFS_trans_sf"/>
</dbReference>
<keyword evidence="3" id="KW-1003">Cell membrane</keyword>
<dbReference type="PANTHER" id="PTHR23517:SF3">
    <property type="entry name" value="INTEGRAL MEMBRANE TRANSPORT PROTEIN"/>
    <property type="match status" value="1"/>
</dbReference>
<evidence type="ECO:0000256" key="2">
    <source>
        <dbReference type="ARBA" id="ARBA00022448"/>
    </source>
</evidence>
<evidence type="ECO:0000256" key="1">
    <source>
        <dbReference type="ARBA" id="ARBA00004651"/>
    </source>
</evidence>
<dbReference type="InterPro" id="IPR050171">
    <property type="entry name" value="MFS_Transporters"/>
</dbReference>
<keyword evidence="6 7" id="KW-0472">Membrane</keyword>
<keyword evidence="4 7" id="KW-0812">Transmembrane</keyword>
<feature type="domain" description="Major facilitator superfamily (MFS) profile" evidence="8">
    <location>
        <begin position="28"/>
        <end position="210"/>
    </location>
</feature>
<comment type="subcellular location">
    <subcellularLocation>
        <location evidence="1">Cell membrane</location>
        <topology evidence="1">Multi-pass membrane protein</topology>
    </subcellularLocation>
</comment>
<dbReference type="GO" id="GO:0022857">
    <property type="term" value="F:transmembrane transporter activity"/>
    <property type="evidence" value="ECO:0007669"/>
    <property type="project" value="InterPro"/>
</dbReference>
<sequence>MQEKYVWDTSLKIRLGGETLFHLFYWMYFSFIAIMQLDLYLAIYVFEYVPTQTIWSRLTLSSQEILGWMLGINGCMFVLFVLPTAIWLKKWTDRNVFIFSCLLAGIGIFVVGFTTSFWMLLIWTVVCTLGEIIRAPVLYNFVSEYAPVNARGQYMAASNMQFTIGRFLAPMTVTLSAWLSPIFIFGGILLCAFISMLLNMMLYKQKTSTI</sequence>
<dbReference type="RefSeq" id="WP_326123882.1">
    <property type="nucleotide sequence ID" value="NZ_JARSFG010000017.1"/>
</dbReference>
<evidence type="ECO:0000256" key="7">
    <source>
        <dbReference type="SAM" id="Phobius"/>
    </source>
</evidence>
<evidence type="ECO:0000256" key="3">
    <source>
        <dbReference type="ARBA" id="ARBA00022475"/>
    </source>
</evidence>
<evidence type="ECO:0000313" key="10">
    <source>
        <dbReference type="Proteomes" id="UP001344888"/>
    </source>
</evidence>
<proteinExistence type="predicted"/>
<keyword evidence="10" id="KW-1185">Reference proteome</keyword>
<protein>
    <submittedName>
        <fullName evidence="9">MFS transporter</fullName>
    </submittedName>
</protein>
<feature type="transmembrane region" description="Helical" evidence="7">
    <location>
        <begin position="65"/>
        <end position="88"/>
    </location>
</feature>
<gene>
    <name evidence="9" type="ORF">P9B03_12935</name>
</gene>
<feature type="transmembrane region" description="Helical" evidence="7">
    <location>
        <begin position="182"/>
        <end position="203"/>
    </location>
</feature>
<evidence type="ECO:0000313" key="9">
    <source>
        <dbReference type="EMBL" id="MEC1179396.1"/>
    </source>
</evidence>
<accession>A0AAW9NWI5</accession>
<dbReference type="GO" id="GO:0005886">
    <property type="term" value="C:plasma membrane"/>
    <property type="evidence" value="ECO:0007669"/>
    <property type="project" value="UniProtKB-SubCell"/>
</dbReference>
<feature type="transmembrane region" description="Helical" evidence="7">
    <location>
        <begin position="20"/>
        <end position="45"/>
    </location>
</feature>
<comment type="caution">
    <text evidence="9">The sequence shown here is derived from an EMBL/GenBank/DDBJ whole genome shotgun (WGS) entry which is preliminary data.</text>
</comment>
<feature type="transmembrane region" description="Helical" evidence="7">
    <location>
        <begin position="95"/>
        <end position="114"/>
    </location>
</feature>
<evidence type="ECO:0000259" key="8">
    <source>
        <dbReference type="PROSITE" id="PS50850"/>
    </source>
</evidence>
<dbReference type="PANTHER" id="PTHR23517">
    <property type="entry name" value="RESISTANCE PROTEIN MDTM, PUTATIVE-RELATED-RELATED"/>
    <property type="match status" value="1"/>
</dbReference>
<name>A0AAW9NWI5_9BACL</name>
<organism evidence="9 10">
    <name type="scientific">Metasolibacillus meyeri</name>
    <dbReference type="NCBI Taxonomy" id="1071052"/>
    <lineage>
        <taxon>Bacteria</taxon>
        <taxon>Bacillati</taxon>
        <taxon>Bacillota</taxon>
        <taxon>Bacilli</taxon>
        <taxon>Bacillales</taxon>
        <taxon>Caryophanaceae</taxon>
        <taxon>Metasolibacillus</taxon>
    </lineage>
</organism>
<evidence type="ECO:0000256" key="6">
    <source>
        <dbReference type="ARBA" id="ARBA00023136"/>
    </source>
</evidence>
<dbReference type="InterPro" id="IPR020846">
    <property type="entry name" value="MFS_dom"/>
</dbReference>
<dbReference type="Gene3D" id="1.20.1250.20">
    <property type="entry name" value="MFS general substrate transporter like domains"/>
    <property type="match status" value="1"/>
</dbReference>
<reference evidence="9 10" key="1">
    <citation type="submission" date="2023-03" db="EMBL/GenBank/DDBJ databases">
        <title>Bacillus Genome Sequencing.</title>
        <authorList>
            <person name="Dunlap C."/>
        </authorList>
    </citation>
    <scope>NUCLEOTIDE SEQUENCE [LARGE SCALE GENOMIC DNA]</scope>
    <source>
        <strain evidence="9 10">B-59205</strain>
    </source>
</reference>
<dbReference type="SUPFAM" id="SSF103473">
    <property type="entry name" value="MFS general substrate transporter"/>
    <property type="match status" value="1"/>
</dbReference>
<dbReference type="EMBL" id="JARSFG010000017">
    <property type="protein sequence ID" value="MEC1179396.1"/>
    <property type="molecule type" value="Genomic_DNA"/>
</dbReference>
<keyword evidence="2" id="KW-0813">Transport</keyword>
<dbReference type="InterPro" id="IPR011701">
    <property type="entry name" value="MFS"/>
</dbReference>
<keyword evidence="5 7" id="KW-1133">Transmembrane helix</keyword>
<evidence type="ECO:0000256" key="4">
    <source>
        <dbReference type="ARBA" id="ARBA00022692"/>
    </source>
</evidence>
<dbReference type="Pfam" id="PF07690">
    <property type="entry name" value="MFS_1"/>
    <property type="match status" value="1"/>
</dbReference>
<dbReference type="AlphaFoldDB" id="A0AAW9NWI5"/>
<evidence type="ECO:0000256" key="5">
    <source>
        <dbReference type="ARBA" id="ARBA00022989"/>
    </source>
</evidence>
<dbReference type="Proteomes" id="UP001344888">
    <property type="component" value="Unassembled WGS sequence"/>
</dbReference>
<dbReference type="PROSITE" id="PS50850">
    <property type="entry name" value="MFS"/>
    <property type="match status" value="1"/>
</dbReference>